<dbReference type="InterPro" id="IPR052017">
    <property type="entry name" value="TSUP"/>
</dbReference>
<keyword evidence="7 8" id="KW-0472">Membrane</keyword>
<feature type="transmembrane region" description="Helical" evidence="8">
    <location>
        <begin position="56"/>
        <end position="81"/>
    </location>
</feature>
<evidence type="ECO:0000256" key="3">
    <source>
        <dbReference type="ARBA" id="ARBA00022448"/>
    </source>
</evidence>
<gene>
    <name evidence="9" type="ORF">LAX5112_03981</name>
</gene>
<organism evidence="9 10">
    <name type="scientific">Roseibium alexandrii</name>
    <dbReference type="NCBI Taxonomy" id="388408"/>
    <lineage>
        <taxon>Bacteria</taxon>
        <taxon>Pseudomonadati</taxon>
        <taxon>Pseudomonadota</taxon>
        <taxon>Alphaproteobacteria</taxon>
        <taxon>Hyphomicrobiales</taxon>
        <taxon>Stappiaceae</taxon>
        <taxon>Roseibium</taxon>
    </lineage>
</organism>
<evidence type="ECO:0000313" key="9">
    <source>
        <dbReference type="EMBL" id="CTQ74807.1"/>
    </source>
</evidence>
<feature type="transmembrane region" description="Helical" evidence="8">
    <location>
        <begin position="31"/>
        <end position="50"/>
    </location>
</feature>
<dbReference type="AlphaFoldDB" id="A0A0M7AJJ4"/>
<feature type="transmembrane region" description="Helical" evidence="8">
    <location>
        <begin position="203"/>
        <end position="229"/>
    </location>
</feature>
<evidence type="ECO:0000256" key="5">
    <source>
        <dbReference type="ARBA" id="ARBA00022692"/>
    </source>
</evidence>
<dbReference type="GO" id="GO:0005886">
    <property type="term" value="C:plasma membrane"/>
    <property type="evidence" value="ECO:0007669"/>
    <property type="project" value="UniProtKB-SubCell"/>
</dbReference>
<comment type="subcellular location">
    <subcellularLocation>
        <location evidence="1 8">Cell membrane</location>
        <topology evidence="1 8">Multi-pass membrane protein</topology>
    </subcellularLocation>
</comment>
<dbReference type="InterPro" id="IPR002781">
    <property type="entry name" value="TM_pro_TauE-like"/>
</dbReference>
<evidence type="ECO:0000256" key="4">
    <source>
        <dbReference type="ARBA" id="ARBA00022475"/>
    </source>
</evidence>
<evidence type="ECO:0000256" key="8">
    <source>
        <dbReference type="RuleBase" id="RU363041"/>
    </source>
</evidence>
<comment type="similarity">
    <text evidence="2 8">Belongs to the 4-toluene sulfonate uptake permease (TSUP) (TC 2.A.102) family.</text>
</comment>
<feature type="transmembrane region" description="Helical" evidence="8">
    <location>
        <begin position="250"/>
        <end position="268"/>
    </location>
</feature>
<accession>A0A0M7AJJ4</accession>
<feature type="transmembrane region" description="Helical" evidence="8">
    <location>
        <begin position="93"/>
        <end position="112"/>
    </location>
</feature>
<dbReference type="Proteomes" id="UP000053235">
    <property type="component" value="Unassembled WGS sequence"/>
</dbReference>
<keyword evidence="10" id="KW-1185">Reference proteome</keyword>
<sequence>MFARRSITQIHDGRDNVSPVDFIVPQDLSGLATLLLVACSFLTSALTAAVGLGGGIALIAIMALVMPLNALVPVHGVVQFGSNAGRAMVQVKHVDWLIAVWFAIGAAAGAALGGSIAVQLPAAILKAGIALFVVWVVWGKPPKLGGMKKRAMAGAGFASTFLSMFFGAAGPIGGSVLSTLDLTRHQFVANQAITAMMMHVFKIAVFGLLGFAFAPWIGLIVAMIVSGFLGTLAGSQLLGRMNEQAFKKGFRLVMTALALNLMLQALGVI</sequence>
<evidence type="ECO:0000256" key="6">
    <source>
        <dbReference type="ARBA" id="ARBA00022989"/>
    </source>
</evidence>
<dbReference type="PANTHER" id="PTHR30269">
    <property type="entry name" value="TRANSMEMBRANE PROTEIN YFCA"/>
    <property type="match status" value="1"/>
</dbReference>
<dbReference type="PANTHER" id="PTHR30269:SF23">
    <property type="entry name" value="MEMBRANE TRANSPORTER PROTEIN YDHB-RELATED"/>
    <property type="match status" value="1"/>
</dbReference>
<feature type="transmembrane region" description="Helical" evidence="8">
    <location>
        <begin position="151"/>
        <end position="172"/>
    </location>
</feature>
<name>A0A0M7AJJ4_9HYPH</name>
<evidence type="ECO:0000256" key="7">
    <source>
        <dbReference type="ARBA" id="ARBA00023136"/>
    </source>
</evidence>
<proteinExistence type="inferred from homology"/>
<reference evidence="10" key="1">
    <citation type="submission" date="2015-07" db="EMBL/GenBank/DDBJ databases">
        <authorList>
            <person name="Rodrigo-Torres Lidia"/>
            <person name="Arahal R.David."/>
        </authorList>
    </citation>
    <scope>NUCLEOTIDE SEQUENCE [LARGE SCALE GENOMIC DNA]</scope>
    <source>
        <strain evidence="10">CECT 5112</strain>
    </source>
</reference>
<keyword evidence="5 8" id="KW-0812">Transmembrane</keyword>
<dbReference type="STRING" id="388408.LAX5112_03981"/>
<evidence type="ECO:0000256" key="1">
    <source>
        <dbReference type="ARBA" id="ARBA00004651"/>
    </source>
</evidence>
<dbReference type="Pfam" id="PF01925">
    <property type="entry name" value="TauE"/>
    <property type="match status" value="1"/>
</dbReference>
<protein>
    <recommendedName>
        <fullName evidence="8">Probable membrane transporter protein</fullName>
    </recommendedName>
</protein>
<keyword evidence="6 8" id="KW-1133">Transmembrane helix</keyword>
<keyword evidence="3" id="KW-0813">Transport</keyword>
<evidence type="ECO:0000313" key="10">
    <source>
        <dbReference type="Proteomes" id="UP000053235"/>
    </source>
</evidence>
<keyword evidence="4 8" id="KW-1003">Cell membrane</keyword>
<feature type="transmembrane region" description="Helical" evidence="8">
    <location>
        <begin position="118"/>
        <end position="139"/>
    </location>
</feature>
<dbReference type="EMBL" id="CXWD01000018">
    <property type="protein sequence ID" value="CTQ74807.1"/>
    <property type="molecule type" value="Genomic_DNA"/>
</dbReference>
<evidence type="ECO:0000256" key="2">
    <source>
        <dbReference type="ARBA" id="ARBA00009142"/>
    </source>
</evidence>